<keyword evidence="2" id="KW-0328">Glycosyltransferase</keyword>
<protein>
    <recommendedName>
        <fullName evidence="4">Glycosyltransferase 2-like domain-containing protein</fullName>
    </recommendedName>
</protein>
<dbReference type="Pfam" id="PF00535">
    <property type="entry name" value="Glycos_transf_2"/>
    <property type="match status" value="1"/>
</dbReference>
<reference evidence="5" key="1">
    <citation type="submission" date="2018-05" db="EMBL/GenBank/DDBJ databases">
        <authorList>
            <person name="Lanie J.A."/>
            <person name="Ng W.-L."/>
            <person name="Kazmierczak K.M."/>
            <person name="Andrzejewski T.M."/>
            <person name="Davidsen T.M."/>
            <person name="Wayne K.J."/>
            <person name="Tettelin H."/>
            <person name="Glass J.I."/>
            <person name="Rusch D."/>
            <person name="Podicherti R."/>
            <person name="Tsui H.-C.T."/>
            <person name="Winkler M.E."/>
        </authorList>
    </citation>
    <scope>NUCLEOTIDE SEQUENCE</scope>
</reference>
<dbReference type="InterPro" id="IPR001173">
    <property type="entry name" value="Glyco_trans_2-like"/>
</dbReference>
<dbReference type="Gene3D" id="3.90.550.10">
    <property type="entry name" value="Spore Coat Polysaccharide Biosynthesis Protein SpsA, Chain A"/>
    <property type="match status" value="1"/>
</dbReference>
<dbReference type="AlphaFoldDB" id="A0A383AIG8"/>
<feature type="non-terminal residue" evidence="5">
    <location>
        <position position="98"/>
    </location>
</feature>
<dbReference type="SUPFAM" id="SSF53448">
    <property type="entry name" value="Nucleotide-diphospho-sugar transferases"/>
    <property type="match status" value="1"/>
</dbReference>
<sequence length="98" mass="11108">LAIDYPDYAVLVIDNGSTDGSLDMIKENYSKVEILELDKNYGFAGGYNRYFTQLNKESSEFIMLLNNDTEVDSDILNSLNAARETFGDNHIYGGKIYY</sequence>
<dbReference type="PANTHER" id="PTHR43179">
    <property type="entry name" value="RHAMNOSYLTRANSFERASE WBBL"/>
    <property type="match status" value="1"/>
</dbReference>
<evidence type="ECO:0000313" key="5">
    <source>
        <dbReference type="EMBL" id="SVE07454.1"/>
    </source>
</evidence>
<dbReference type="GO" id="GO:0016757">
    <property type="term" value="F:glycosyltransferase activity"/>
    <property type="evidence" value="ECO:0007669"/>
    <property type="project" value="UniProtKB-KW"/>
</dbReference>
<organism evidence="5">
    <name type="scientific">marine metagenome</name>
    <dbReference type="NCBI Taxonomy" id="408172"/>
    <lineage>
        <taxon>unclassified sequences</taxon>
        <taxon>metagenomes</taxon>
        <taxon>ecological metagenomes</taxon>
    </lineage>
</organism>
<evidence type="ECO:0000259" key="4">
    <source>
        <dbReference type="Pfam" id="PF00535"/>
    </source>
</evidence>
<keyword evidence="3" id="KW-0808">Transferase</keyword>
<dbReference type="InterPro" id="IPR029044">
    <property type="entry name" value="Nucleotide-diphossugar_trans"/>
</dbReference>
<evidence type="ECO:0000256" key="2">
    <source>
        <dbReference type="ARBA" id="ARBA00022676"/>
    </source>
</evidence>
<accession>A0A383AIG8</accession>
<feature type="domain" description="Glycosyltransferase 2-like" evidence="4">
    <location>
        <begin position="4"/>
        <end position="79"/>
    </location>
</feature>
<evidence type="ECO:0000256" key="1">
    <source>
        <dbReference type="ARBA" id="ARBA00006739"/>
    </source>
</evidence>
<gene>
    <name evidence="5" type="ORF">METZ01_LOCUS460308</name>
</gene>
<evidence type="ECO:0000256" key="3">
    <source>
        <dbReference type="ARBA" id="ARBA00022679"/>
    </source>
</evidence>
<feature type="non-terminal residue" evidence="5">
    <location>
        <position position="1"/>
    </location>
</feature>
<dbReference type="EMBL" id="UINC01192347">
    <property type="protein sequence ID" value="SVE07454.1"/>
    <property type="molecule type" value="Genomic_DNA"/>
</dbReference>
<proteinExistence type="inferred from homology"/>
<comment type="similarity">
    <text evidence="1">Belongs to the glycosyltransferase 2 family.</text>
</comment>
<dbReference type="PANTHER" id="PTHR43179:SF12">
    <property type="entry name" value="GALACTOFURANOSYLTRANSFERASE GLFT2"/>
    <property type="match status" value="1"/>
</dbReference>
<name>A0A383AIG8_9ZZZZ</name>